<dbReference type="KEGG" id="soe:110777759"/>
<feature type="region of interest" description="Disordered" evidence="1">
    <location>
        <begin position="439"/>
        <end position="499"/>
    </location>
</feature>
<protein>
    <submittedName>
        <fullName evidence="3">Uncharacterized protein isoform X1</fullName>
    </submittedName>
</protein>
<dbReference type="AlphaFoldDB" id="A0A9R0HVX7"/>
<dbReference type="PANTHER" id="PTHR38371">
    <property type="entry name" value="RHO GTPASE-ACTIVATING PROTEIN"/>
    <property type="match status" value="1"/>
</dbReference>
<gene>
    <name evidence="3" type="primary">LOC110777759</name>
</gene>
<evidence type="ECO:0000256" key="1">
    <source>
        <dbReference type="SAM" id="MobiDB-lite"/>
    </source>
</evidence>
<feature type="region of interest" description="Disordered" evidence="1">
    <location>
        <begin position="89"/>
        <end position="213"/>
    </location>
</feature>
<reference evidence="3" key="2">
    <citation type="submission" date="2025-08" db="UniProtKB">
        <authorList>
            <consortium name="RefSeq"/>
        </authorList>
    </citation>
    <scope>IDENTIFICATION</scope>
    <source>
        <tissue evidence="3">Leaf</tissue>
    </source>
</reference>
<feature type="compositionally biased region" description="Polar residues" evidence="1">
    <location>
        <begin position="156"/>
        <end position="166"/>
    </location>
</feature>
<feature type="compositionally biased region" description="Low complexity" evidence="1">
    <location>
        <begin position="125"/>
        <end position="138"/>
    </location>
</feature>
<dbReference type="PANTHER" id="PTHR38371:SF1">
    <property type="entry name" value="RHO GTPASE-ACTIVATING PROTEIN"/>
    <property type="match status" value="1"/>
</dbReference>
<dbReference type="OrthoDB" id="1671977at2759"/>
<reference evidence="2" key="1">
    <citation type="journal article" date="2021" name="Nat. Commun.">
        <title>Genomic analyses provide insights into spinach domestication and the genetic basis of agronomic traits.</title>
        <authorList>
            <person name="Cai X."/>
            <person name="Sun X."/>
            <person name="Xu C."/>
            <person name="Sun H."/>
            <person name="Wang X."/>
            <person name="Ge C."/>
            <person name="Zhang Z."/>
            <person name="Wang Q."/>
            <person name="Fei Z."/>
            <person name="Jiao C."/>
            <person name="Wang Q."/>
        </authorList>
    </citation>
    <scope>NUCLEOTIDE SEQUENCE [LARGE SCALE GENOMIC DNA]</scope>
    <source>
        <strain evidence="2">cv. Varoflay</strain>
    </source>
</reference>
<dbReference type="GeneID" id="110777759"/>
<dbReference type="RefSeq" id="XP_021838036.1">
    <property type="nucleotide sequence ID" value="XM_021982344.2"/>
</dbReference>
<feature type="compositionally biased region" description="Acidic residues" evidence="1">
    <location>
        <begin position="99"/>
        <end position="109"/>
    </location>
</feature>
<organism evidence="2 3">
    <name type="scientific">Spinacia oleracea</name>
    <name type="common">Spinach</name>
    <dbReference type="NCBI Taxonomy" id="3562"/>
    <lineage>
        <taxon>Eukaryota</taxon>
        <taxon>Viridiplantae</taxon>
        <taxon>Streptophyta</taxon>
        <taxon>Embryophyta</taxon>
        <taxon>Tracheophyta</taxon>
        <taxon>Spermatophyta</taxon>
        <taxon>Magnoliopsida</taxon>
        <taxon>eudicotyledons</taxon>
        <taxon>Gunneridae</taxon>
        <taxon>Pentapetalae</taxon>
        <taxon>Caryophyllales</taxon>
        <taxon>Chenopodiaceae</taxon>
        <taxon>Chenopodioideae</taxon>
        <taxon>Anserineae</taxon>
        <taxon>Spinacia</taxon>
    </lineage>
</organism>
<feature type="compositionally biased region" description="Basic and acidic residues" evidence="1">
    <location>
        <begin position="197"/>
        <end position="213"/>
    </location>
</feature>
<accession>A0A9R0HVX7</accession>
<feature type="compositionally biased region" description="Polar residues" evidence="1">
    <location>
        <begin position="472"/>
        <end position="495"/>
    </location>
</feature>
<keyword evidence="2" id="KW-1185">Reference proteome</keyword>
<sequence length="558" mass="62681">MADIEPPSFSLGLDLDFEPSQNHPPIWGLPTPKIPGAVELHQKGKEKVKELEDYDEFELRVSDSEPESPEISARSLLLRLRRGGPSFPKPISTPIFNSVDDDIEEFSDEEIARTTDDFPAPQHHSSCSSSKLPLSGCGVLVRQQESDVNNRKGKQDSSCPSTSLGSNKGKAVFPNLTASPLRRFQLLDSESDPDDPSDVHIDREASRVDFSKNNKQKEYDIRARFKLLDSESEPDDSSDVHIDREASRVNFSKSNGQKEYSIGERFKLLDSESEPDDPSVGERVDRVSNGVELSKNIEQKEFNHGSHRMSLEKNTDLLPPISQKQDLWKDFCVSDKCAVQTPVFDELCKEYFQAVKSSKPAPGSHKFCSSTQELSMNDANIILQHQDSGSVFPPSHHYFFHIDLRIQRLVRSRLPHFFPLTATDAGSKSHKASSIDYMSQFGQDDGNRQTGRKVSLEKSSRRGRKKSKNSSIEETSIDSGNWINPKQTASTSTPTDAARRRIHADGQSAGQWLTENGRKVYITKNGKELTGRLAYRHYRKESGRSFKKIKKKGAAKKK</sequence>
<feature type="compositionally biased region" description="Basic and acidic residues" evidence="1">
    <location>
        <begin position="144"/>
        <end position="155"/>
    </location>
</feature>
<dbReference type="Proteomes" id="UP000813463">
    <property type="component" value="Chromosome 4"/>
</dbReference>
<evidence type="ECO:0000313" key="3">
    <source>
        <dbReference type="RefSeq" id="XP_021838036.1"/>
    </source>
</evidence>
<proteinExistence type="predicted"/>
<name>A0A9R0HVX7_SPIOL</name>
<evidence type="ECO:0000313" key="2">
    <source>
        <dbReference type="Proteomes" id="UP000813463"/>
    </source>
</evidence>
<feature type="region of interest" description="Disordered" evidence="1">
    <location>
        <begin position="1"/>
        <end position="29"/>
    </location>
</feature>